<dbReference type="EMBL" id="VOLQ01000002">
    <property type="protein sequence ID" value="TWX71445.1"/>
    <property type="molecule type" value="Genomic_DNA"/>
</dbReference>
<sequence length="1260" mass="143139">MRILSLRFENINSLKGAWKIDFSQAPFDNSGLFAITGPTGAGKTTILDAICLALYHQTPRLNISDKQNQLMTRHTASCLAEVEFEVKGKAYRAFWSQRRAKNSVEGNLQKPIAELAEISTSTVHNDQIIATKVSQVRTEIASLTGLDFSRFTKSMMLSQGQFAAFLNAPSNERAELLEELTGTEIYGQVSQQVYQNHKNASNDLKILQAQSQGTVILSAEDLTSLTQQLEKLGDDEQRVATDHDLWQKAHLWQQKSLENHNSINVVNSQLERVAQKERDAQDDLNLLALAKPAEKLRPVFEQHQQKIQLQKSLVASNNELLISCKNIEQQKTMAQQAYETLTKEQGIQHLADQRIENLIIEEVLPLDNKIFHLLKQQEESANKLVELANAQQLSKNNCDKLINEQQQHQIQFTENEGFISNNQILKFLPEKLPLWQSQYQYLLLTENEVQQILSDQQGLHLQRQELSIQQENQQNLINKQQSLHNGLVERFEQYQQEIAIVLEQVSMNDRSVLQNEIQQRQGQIAKQITALESARRFNFLTNEVANANADNAAKKQQYQRVCEQVLELRNEYRQVQITRDDVMLIVDQQKTILSLNEHRKNLQPEQACPLCGSNEHPAIDEYSSLAEGESSEYQQRFEQLTQQLKQLEQRGKAQAEIQAQLKAELGVANKQQEEKLIEQQVLLSQWHSKALPLDLDCPLADLAFIEAFISERENNLEHFVNTNVRLQKVEQHLQQCQQQLSATEKDKATLENQALLLINNQENIQISLQQLTVLLAQKQQIKAEGFTAFKADISAIAKQVNADQSPVSFMALFNDNTETLASNEVFSTWFTEISEQVKRYQQMLQQQEQFLQVITGLKQQLAVAQIHDNGLNDDYAHVSKTQGQVVSELKQAQQQRFNLFEEKTISEVRADITTKRNAVADELDKLQQYFQQCMQTYQHQQGLLKSAEQQLTHLNEEVELLTSAWQNDLSKSDFLQEIDFINALLPLDKQDVFQQVLDNITIEKQRSQTLLEQYQQQLEQLTVEQAVIEQAGVTDFSTLVIADKLAACKEQLKQVQIKLGQLGQTLKHDDIQRLQQHGLLEKITALQKDVDDLAHLNGLIGSADGAKFRKFAQGLTLAHLVYLANQQLERLHARYQLKCQQSEALTLEVLDTWQADSVRDTKTLSGGESFLVSLALALALSDLVSAKTSIDSLFLDEGFGTLDNDTLEVALDALDSLNASGKMIGVISHVDTLKERIPVQIKVKKCSGLGVSELESQFRF</sequence>
<dbReference type="InterPro" id="IPR038729">
    <property type="entry name" value="Rad50/SbcC_AAA"/>
</dbReference>
<feature type="coiled-coil region" evidence="1">
    <location>
        <begin position="997"/>
        <end position="1031"/>
    </location>
</feature>
<organism evidence="4 6">
    <name type="scientific">Colwellia hornerae</name>
    <dbReference type="NCBI Taxonomy" id="89402"/>
    <lineage>
        <taxon>Bacteria</taxon>
        <taxon>Pseudomonadati</taxon>
        <taxon>Pseudomonadota</taxon>
        <taxon>Gammaproteobacteria</taxon>
        <taxon>Alteromonadales</taxon>
        <taxon>Colwelliaceae</taxon>
        <taxon>Colwellia</taxon>
    </lineage>
</organism>
<dbReference type="Proteomes" id="UP000321917">
    <property type="component" value="Unassembled WGS sequence"/>
</dbReference>
<dbReference type="AlphaFoldDB" id="A0A5C6QQN9"/>
<accession>A0A5C6QQN9</accession>
<dbReference type="InterPro" id="IPR027417">
    <property type="entry name" value="P-loop_NTPase"/>
</dbReference>
<keyword evidence="4" id="KW-0378">Hydrolase</keyword>
<evidence type="ECO:0000313" key="3">
    <source>
        <dbReference type="EMBL" id="TWX62533.1"/>
    </source>
</evidence>
<comment type="caution">
    <text evidence="4">The sequence shown here is derived from an EMBL/GenBank/DDBJ whole genome shotgun (WGS) entry which is preliminary data.</text>
</comment>
<dbReference type="Pfam" id="PF13476">
    <property type="entry name" value="AAA_23"/>
    <property type="match status" value="1"/>
</dbReference>
<dbReference type="OrthoDB" id="9795626at2"/>
<gene>
    <name evidence="3" type="ORF">ESZ26_01460</name>
    <name evidence="4" type="ORF">ESZ27_01070</name>
</gene>
<feature type="coiled-coil region" evidence="1">
    <location>
        <begin position="630"/>
        <end position="657"/>
    </location>
</feature>
<feature type="coiled-coil region" evidence="1">
    <location>
        <begin position="726"/>
        <end position="753"/>
    </location>
</feature>
<evidence type="ECO:0000256" key="1">
    <source>
        <dbReference type="SAM" id="Coils"/>
    </source>
</evidence>
<keyword evidence="4" id="KW-0540">Nuclease</keyword>
<evidence type="ECO:0000259" key="2">
    <source>
        <dbReference type="Pfam" id="PF13476"/>
    </source>
</evidence>
<dbReference type="PANTHER" id="PTHR32114">
    <property type="entry name" value="ABC TRANSPORTER ABCH.3"/>
    <property type="match status" value="1"/>
</dbReference>
<keyword evidence="4" id="KW-0269">Exonuclease</keyword>
<dbReference type="GO" id="GO:0006302">
    <property type="term" value="P:double-strand break repair"/>
    <property type="evidence" value="ECO:0007669"/>
    <property type="project" value="InterPro"/>
</dbReference>
<feature type="domain" description="Rad50/SbcC-type AAA" evidence="2">
    <location>
        <begin position="5"/>
        <end position="211"/>
    </location>
</feature>
<dbReference type="GO" id="GO:0004527">
    <property type="term" value="F:exonuclease activity"/>
    <property type="evidence" value="ECO:0007669"/>
    <property type="project" value="UniProtKB-KW"/>
</dbReference>
<name>A0A5C6QQN9_9GAMM</name>
<dbReference type="EMBL" id="VOLR01000002">
    <property type="protein sequence ID" value="TWX62533.1"/>
    <property type="molecule type" value="Genomic_DNA"/>
</dbReference>
<feature type="coiled-coil region" evidence="1">
    <location>
        <begin position="537"/>
        <end position="571"/>
    </location>
</feature>
<dbReference type="Gene3D" id="3.40.50.300">
    <property type="entry name" value="P-loop containing nucleotide triphosphate hydrolases"/>
    <property type="match status" value="2"/>
</dbReference>
<reference evidence="4 6" key="1">
    <citation type="submission" date="2019-07" db="EMBL/GenBank/DDBJ databases">
        <title>Genomes of sea-ice associated Colwellia species.</title>
        <authorList>
            <person name="Bowman J.P."/>
        </authorList>
    </citation>
    <scope>NUCLEOTIDE SEQUENCE [LARGE SCALE GENOMIC DNA]</scope>
    <source>
        <strain evidence="3 5">ACAM 607</strain>
        <strain evidence="4 6">IC036</strain>
    </source>
</reference>
<dbReference type="Pfam" id="PF13558">
    <property type="entry name" value="SbcC_Walker_B"/>
    <property type="match status" value="1"/>
</dbReference>
<proteinExistence type="predicted"/>
<evidence type="ECO:0000313" key="5">
    <source>
        <dbReference type="Proteomes" id="UP000321525"/>
    </source>
</evidence>
<dbReference type="Proteomes" id="UP000321525">
    <property type="component" value="Unassembled WGS sequence"/>
</dbReference>
<evidence type="ECO:0000313" key="4">
    <source>
        <dbReference type="EMBL" id="TWX71445.1"/>
    </source>
</evidence>
<dbReference type="SUPFAM" id="SSF52540">
    <property type="entry name" value="P-loop containing nucleoside triphosphate hydrolases"/>
    <property type="match status" value="2"/>
</dbReference>
<dbReference type="PANTHER" id="PTHR32114:SF2">
    <property type="entry name" value="ABC TRANSPORTER ABCH.3"/>
    <property type="match status" value="1"/>
</dbReference>
<protein>
    <submittedName>
        <fullName evidence="4">Exonuclease SbcC</fullName>
    </submittedName>
</protein>
<dbReference type="GO" id="GO:0016887">
    <property type="term" value="F:ATP hydrolysis activity"/>
    <property type="evidence" value="ECO:0007669"/>
    <property type="project" value="InterPro"/>
</dbReference>
<feature type="coiled-coil region" evidence="1">
    <location>
        <begin position="937"/>
        <end position="964"/>
    </location>
</feature>
<keyword evidence="5" id="KW-1185">Reference proteome</keyword>
<dbReference type="RefSeq" id="WP_146797444.1">
    <property type="nucleotide sequence ID" value="NZ_VOLP01000003.1"/>
</dbReference>
<keyword evidence="1" id="KW-0175">Coiled coil</keyword>
<evidence type="ECO:0000313" key="6">
    <source>
        <dbReference type="Proteomes" id="UP000321917"/>
    </source>
</evidence>